<reference evidence="1 2" key="1">
    <citation type="submission" date="2018-11" db="EMBL/GenBank/DDBJ databases">
        <title>Genomic Encyclopedia of Type Strains, Phase IV (KMG-IV): sequencing the most valuable type-strain genomes for metagenomic binning, comparative biology and taxonomic classification.</title>
        <authorList>
            <person name="Goeker M."/>
        </authorList>
    </citation>
    <scope>NUCLEOTIDE SEQUENCE [LARGE SCALE GENOMIC DNA]</scope>
    <source>
        <strain evidence="1 2">DSM 16974</strain>
    </source>
</reference>
<keyword evidence="2" id="KW-1185">Reference proteome</keyword>
<dbReference type="SUPFAM" id="SSF52540">
    <property type="entry name" value="P-loop containing nucleoside triphosphate hydrolases"/>
    <property type="match status" value="1"/>
</dbReference>
<dbReference type="InterPro" id="IPR027417">
    <property type="entry name" value="P-loop_NTPase"/>
</dbReference>
<accession>A0A3N1P5N7</accession>
<dbReference type="PANTHER" id="PTHR42935">
    <property type="entry name" value="SLR0930 PROTEIN"/>
    <property type="match status" value="1"/>
</dbReference>
<protein>
    <submittedName>
        <fullName evidence="1">Uncharacterized protein</fullName>
    </submittedName>
</protein>
<evidence type="ECO:0000313" key="2">
    <source>
        <dbReference type="Proteomes" id="UP000273643"/>
    </source>
</evidence>
<dbReference type="RefSeq" id="WP_123637357.1">
    <property type="nucleotide sequence ID" value="NZ_RJUK01000001.1"/>
</dbReference>
<dbReference type="Gene3D" id="3.40.50.300">
    <property type="entry name" value="P-loop containing nucleotide triphosphate hydrolases"/>
    <property type="match status" value="1"/>
</dbReference>
<dbReference type="InterPro" id="IPR008533">
    <property type="entry name" value="DUF815"/>
</dbReference>
<sequence>MATMDSIIDRLDQLLDRAERLLPATDPTIDWTAQAFRWRTANGRGFLQAVRHPHRVALEALQNIDAHKEALVRNTRRFIEGKPANNVLLTGARGTGKSTLIKAVWNTFSDQDLKLVEVDKADLPNLSDILVLLEERPEHFIVFCDDLSFEEGDISYKALKSALDGSIASPAENIVFYATSNRRHLLPQTMRDNLDVSYEEGELRPSDSIEEKTSLSDRFGLWLSFYPFSQTEYLAAARYWVEALGGHWDEDVEAEALLWHRTRGARSGRVAWQFARDHVDPA</sequence>
<dbReference type="EMBL" id="RJUK01000001">
    <property type="protein sequence ID" value="ROQ20136.1"/>
    <property type="molecule type" value="Genomic_DNA"/>
</dbReference>
<comment type="caution">
    <text evidence="1">The sequence shown here is derived from an EMBL/GenBank/DDBJ whole genome shotgun (WGS) entry which is preliminary data.</text>
</comment>
<proteinExistence type="predicted"/>
<name>A0A3N1P5N7_9GAMM</name>
<organism evidence="1 2">
    <name type="scientific">Marinimicrobium koreense</name>
    <dbReference type="NCBI Taxonomy" id="306545"/>
    <lineage>
        <taxon>Bacteria</taxon>
        <taxon>Pseudomonadati</taxon>
        <taxon>Pseudomonadota</taxon>
        <taxon>Gammaproteobacteria</taxon>
        <taxon>Cellvibrionales</taxon>
        <taxon>Cellvibrionaceae</taxon>
        <taxon>Marinimicrobium</taxon>
    </lineage>
</organism>
<evidence type="ECO:0000313" key="1">
    <source>
        <dbReference type="EMBL" id="ROQ20136.1"/>
    </source>
</evidence>
<gene>
    <name evidence="1" type="ORF">EDC38_0734</name>
</gene>
<dbReference type="Proteomes" id="UP000273643">
    <property type="component" value="Unassembled WGS sequence"/>
</dbReference>
<dbReference type="PANTHER" id="PTHR42935:SF1">
    <property type="entry name" value="SLR0930 PROTEIN"/>
    <property type="match status" value="1"/>
</dbReference>
<dbReference type="AlphaFoldDB" id="A0A3N1P5N7"/>
<dbReference type="CDD" id="cd00009">
    <property type="entry name" value="AAA"/>
    <property type="match status" value="1"/>
</dbReference>
<dbReference type="Pfam" id="PF05673">
    <property type="entry name" value="DUF815"/>
    <property type="match status" value="1"/>
</dbReference>
<dbReference type="OrthoDB" id="9812140at2"/>